<dbReference type="InterPro" id="IPR025391">
    <property type="entry name" value="DUF4123"/>
</dbReference>
<sequence>MARALREQLLAYFSDCPTERCYIVLDSAGHPQLPAKFFELAGECDYQQFLPNSADLPSDIQPLIIELPLDMQHPFWQWLFQLPANEGVFWPIASGFDRETVLAHLRSMLQVTLPDGKKVNFRLFDPRVLSRWWPWQQQWQAEALVDLLKPISCCWLPVADEWQAILNPKPHNQMSIAPEWLMLSKDQLAQLNKASDKVLFTNTRYHLYDYYPQVLAEYHPELIDLLIDQAIKVAQQQGMKSEYAMTQWVVFMFSMGPTFYQDNALTAYFSAYQEHQHDNQLIDNLMAVPVDKWQQVYGRYNASGWFATPVSE</sequence>
<protein>
    <submittedName>
        <fullName evidence="2">DUF4123 domain-containing protein</fullName>
    </submittedName>
</protein>
<comment type="caution">
    <text evidence="2">The sequence shown here is derived from an EMBL/GenBank/DDBJ whole genome shotgun (WGS) entry which is preliminary data.</text>
</comment>
<evidence type="ECO:0000313" key="2">
    <source>
        <dbReference type="EMBL" id="MDE1464977.1"/>
    </source>
</evidence>
<reference evidence="2 3" key="1">
    <citation type="submission" date="2022-11" db="EMBL/GenBank/DDBJ databases">
        <title>Spartinivicinus poritis sp. nov., isolated from scleractinian coral Porites lutea.</title>
        <authorList>
            <person name="Zhang G."/>
            <person name="Cai L."/>
            <person name="Wei Q."/>
        </authorList>
    </citation>
    <scope>NUCLEOTIDE SEQUENCE [LARGE SCALE GENOMIC DNA]</scope>
    <source>
        <strain evidence="2 3">A2-2</strain>
    </source>
</reference>
<dbReference type="Pfam" id="PF13503">
    <property type="entry name" value="DUF4123"/>
    <property type="match status" value="1"/>
</dbReference>
<keyword evidence="3" id="KW-1185">Reference proteome</keyword>
<dbReference type="EMBL" id="JAPMOU010000047">
    <property type="protein sequence ID" value="MDE1464977.1"/>
    <property type="molecule type" value="Genomic_DNA"/>
</dbReference>
<proteinExistence type="predicted"/>
<evidence type="ECO:0000313" key="3">
    <source>
        <dbReference type="Proteomes" id="UP001528823"/>
    </source>
</evidence>
<accession>A0ABT5UF13</accession>
<dbReference type="Proteomes" id="UP001528823">
    <property type="component" value="Unassembled WGS sequence"/>
</dbReference>
<name>A0ABT5UF13_9GAMM</name>
<gene>
    <name evidence="2" type="ORF">ORQ98_23720</name>
</gene>
<feature type="domain" description="DUF4123" evidence="1">
    <location>
        <begin position="21"/>
        <end position="139"/>
    </location>
</feature>
<organism evidence="2 3">
    <name type="scientific">Spartinivicinus poritis</name>
    <dbReference type="NCBI Taxonomy" id="2994640"/>
    <lineage>
        <taxon>Bacteria</taxon>
        <taxon>Pseudomonadati</taxon>
        <taxon>Pseudomonadota</taxon>
        <taxon>Gammaproteobacteria</taxon>
        <taxon>Oceanospirillales</taxon>
        <taxon>Zooshikellaceae</taxon>
        <taxon>Spartinivicinus</taxon>
    </lineage>
</organism>
<dbReference type="RefSeq" id="WP_274691287.1">
    <property type="nucleotide sequence ID" value="NZ_JAPMOU010000047.1"/>
</dbReference>
<evidence type="ECO:0000259" key="1">
    <source>
        <dbReference type="Pfam" id="PF13503"/>
    </source>
</evidence>